<organism evidence="2">
    <name type="scientific">viral metagenome</name>
    <dbReference type="NCBI Taxonomy" id="1070528"/>
    <lineage>
        <taxon>unclassified sequences</taxon>
        <taxon>metagenomes</taxon>
        <taxon>organismal metagenomes</taxon>
    </lineage>
</organism>
<proteinExistence type="predicted"/>
<protein>
    <recommendedName>
        <fullName evidence="1">Thioredoxin domain-containing protein</fullName>
    </recommendedName>
</protein>
<dbReference type="InterPro" id="IPR036249">
    <property type="entry name" value="Thioredoxin-like_sf"/>
</dbReference>
<feature type="domain" description="Thioredoxin" evidence="1">
    <location>
        <begin position="24"/>
        <end position="111"/>
    </location>
</feature>
<dbReference type="InterPro" id="IPR013766">
    <property type="entry name" value="Thioredoxin_domain"/>
</dbReference>
<dbReference type="SUPFAM" id="SSF52833">
    <property type="entry name" value="Thioredoxin-like"/>
    <property type="match status" value="1"/>
</dbReference>
<dbReference type="CDD" id="cd02947">
    <property type="entry name" value="TRX_family"/>
    <property type="match status" value="1"/>
</dbReference>
<name>A0A6C0LY40_9ZZZZ</name>
<dbReference type="AlphaFoldDB" id="A0A6C0LY40"/>
<dbReference type="EMBL" id="MN740609">
    <property type="protein sequence ID" value="QHU35577.1"/>
    <property type="molecule type" value="Genomic_DNA"/>
</dbReference>
<accession>A0A6C0LY40</accession>
<sequence length="202" mass="22769">MPIRFLSEKDFAVRDRCMMLVDSPGMCVVMFKADTCAASTMLLPVFEELECAEKRIQFSIMNVGNARRLITSSQMSTTPLKTTPTVILYTDGKPRAIYKGKKDLQSILQFIVTMVQKIGISETPFVRTAPEPQRQQQYVPQQQYAHNYGGAHTAVDPTVIKHYRNAGGQISHAAIKQQREEDASFGLHGEIPYNAPWQMLDQ</sequence>
<evidence type="ECO:0000313" key="2">
    <source>
        <dbReference type="EMBL" id="QHU35577.1"/>
    </source>
</evidence>
<evidence type="ECO:0000259" key="1">
    <source>
        <dbReference type="Pfam" id="PF00085"/>
    </source>
</evidence>
<dbReference type="Gene3D" id="3.40.30.10">
    <property type="entry name" value="Glutaredoxin"/>
    <property type="match status" value="1"/>
</dbReference>
<reference evidence="2" key="1">
    <citation type="journal article" date="2020" name="Nature">
        <title>Giant virus diversity and host interactions through global metagenomics.</title>
        <authorList>
            <person name="Schulz F."/>
            <person name="Roux S."/>
            <person name="Paez-Espino D."/>
            <person name="Jungbluth S."/>
            <person name="Walsh D.A."/>
            <person name="Denef V.J."/>
            <person name="McMahon K.D."/>
            <person name="Konstantinidis K.T."/>
            <person name="Eloe-Fadrosh E.A."/>
            <person name="Kyrpides N.C."/>
            <person name="Woyke T."/>
        </authorList>
    </citation>
    <scope>NUCLEOTIDE SEQUENCE</scope>
    <source>
        <strain evidence="2">GVMAG-S-1029409-49</strain>
    </source>
</reference>
<dbReference type="Pfam" id="PF00085">
    <property type="entry name" value="Thioredoxin"/>
    <property type="match status" value="1"/>
</dbReference>